<evidence type="ECO:0000313" key="3">
    <source>
        <dbReference type="Proteomes" id="UP000095042"/>
    </source>
</evidence>
<organism evidence="2 3">
    <name type="scientific">Methyloceanibacter marginalis</name>
    <dbReference type="NCBI Taxonomy" id="1774971"/>
    <lineage>
        <taxon>Bacteria</taxon>
        <taxon>Pseudomonadati</taxon>
        <taxon>Pseudomonadota</taxon>
        <taxon>Alphaproteobacteria</taxon>
        <taxon>Hyphomicrobiales</taxon>
        <taxon>Hyphomicrobiaceae</taxon>
        <taxon>Methyloceanibacter</taxon>
    </lineage>
</organism>
<dbReference type="AlphaFoldDB" id="A0A1E3WEA8"/>
<keyword evidence="1" id="KW-1133">Transmembrane helix</keyword>
<keyword evidence="1" id="KW-0812">Transmembrane</keyword>
<proteinExistence type="predicted"/>
<keyword evidence="3" id="KW-1185">Reference proteome</keyword>
<evidence type="ECO:0000256" key="1">
    <source>
        <dbReference type="SAM" id="Phobius"/>
    </source>
</evidence>
<protein>
    <submittedName>
        <fullName evidence="2">Uncharacterized protein</fullName>
    </submittedName>
</protein>
<feature type="transmembrane region" description="Helical" evidence="1">
    <location>
        <begin position="20"/>
        <end position="40"/>
    </location>
</feature>
<name>A0A1E3WEA8_9HYPH</name>
<reference evidence="2 3" key="1">
    <citation type="journal article" date="2016" name="Environ. Microbiol.">
        <title>New Methyloceanibacter diversity from North Sea sediments includes methanotroph containing solely the soluble methane monooxygenase.</title>
        <authorList>
            <person name="Vekeman B."/>
            <person name="Kerckhof F.M."/>
            <person name="Cremers G."/>
            <person name="de Vos P."/>
            <person name="Vandamme P."/>
            <person name="Boon N."/>
            <person name="Op den Camp H.J."/>
            <person name="Heylen K."/>
        </authorList>
    </citation>
    <scope>NUCLEOTIDE SEQUENCE [LARGE SCALE GENOMIC DNA]</scope>
    <source>
        <strain evidence="2 3">R-67177</strain>
    </source>
</reference>
<dbReference type="Proteomes" id="UP000095042">
    <property type="component" value="Unassembled WGS sequence"/>
</dbReference>
<dbReference type="OrthoDB" id="7933134at2"/>
<evidence type="ECO:0000313" key="2">
    <source>
        <dbReference type="EMBL" id="ODS04143.1"/>
    </source>
</evidence>
<feature type="transmembrane region" description="Helical" evidence="1">
    <location>
        <begin position="46"/>
        <end position="69"/>
    </location>
</feature>
<keyword evidence="1" id="KW-0472">Membrane</keyword>
<accession>A0A1E3WEA8</accession>
<sequence>MRSLNDRIEAMYARDRLGAWTFVAVLWVVILFVLFMVWQVVPDPAIRTVLAVAAGAVLLFNTASIGAMVKHYREDKDFIYGLDIRHLDVAREMKAEAEKEAAQRA</sequence>
<comment type="caution">
    <text evidence="2">The sequence shown here is derived from an EMBL/GenBank/DDBJ whole genome shotgun (WGS) entry which is preliminary data.</text>
</comment>
<dbReference type="EMBL" id="LPWD01000007">
    <property type="protein sequence ID" value="ODS04143.1"/>
    <property type="molecule type" value="Genomic_DNA"/>
</dbReference>
<gene>
    <name evidence="2" type="ORF">AUC71_05495</name>
</gene>